<proteinExistence type="predicted"/>
<comment type="caution">
    <text evidence="2">The sequence shown here is derived from an EMBL/GenBank/DDBJ whole genome shotgun (WGS) entry which is preliminary data.</text>
</comment>
<protein>
    <submittedName>
        <fullName evidence="2">Uncharacterized protein</fullName>
    </submittedName>
</protein>
<sequence length="388" mass="41465">MRFRVQACFATAADKLDLSEEGSENAGLLIADDCVIELRASPVINGAAAAGVLPAAHTLTALPWDSSRIRLCVNGISYGTGPLVLRDGDKLTVQPIHTRGAKRSYTYAIKALPPSPSGDENGMRDRAALESSANIWEDSNRLRNIMSNAEEYAKWNNFYSDRFTNLATFRLPPSDEARPTGQIHKCGRGHYVQTRGVAPDSVESNAHAPDAAHAQTVLDASTDLGERLPSAHTRTLVTLLPSLPTLLESRSWGAQPSTSAHTRLPAMCCCCPFMSPSSDSSLRPHRNRPSCSAAAEPSASIGRKSESLQGGEVAPSWRRGAEQSSWVTYVQACRGECAAAPGASPDKEAFDTPGSGTFVSFASLDRKAAGLLNRIGVVESALIGLRYE</sequence>
<feature type="region of interest" description="Disordered" evidence="1">
    <location>
        <begin position="277"/>
        <end position="319"/>
    </location>
</feature>
<evidence type="ECO:0000313" key="2">
    <source>
        <dbReference type="EMBL" id="KAG5493984.1"/>
    </source>
</evidence>
<dbReference type="AlphaFoldDB" id="A0A836L0R0"/>
<name>A0A836L0R0_9TRYP</name>
<dbReference type="KEGG" id="phet:94287939"/>
<reference evidence="2 3" key="1">
    <citation type="submission" date="2021-02" db="EMBL/GenBank/DDBJ databases">
        <title>Porcisia hertigi Genome sequencing and assembly.</title>
        <authorList>
            <person name="Almutairi H."/>
            <person name="Gatherer D."/>
        </authorList>
    </citation>
    <scope>NUCLEOTIDE SEQUENCE [LARGE SCALE GENOMIC DNA]</scope>
    <source>
        <strain evidence="2 3">C119</strain>
    </source>
</reference>
<evidence type="ECO:0000256" key="1">
    <source>
        <dbReference type="SAM" id="MobiDB-lite"/>
    </source>
</evidence>
<dbReference type="EMBL" id="JAFJZO010000034">
    <property type="protein sequence ID" value="KAG5493984.1"/>
    <property type="molecule type" value="Genomic_DNA"/>
</dbReference>
<evidence type="ECO:0000313" key="3">
    <source>
        <dbReference type="Proteomes" id="UP000674318"/>
    </source>
</evidence>
<feature type="compositionally biased region" description="Low complexity" evidence="1">
    <location>
        <begin position="289"/>
        <end position="300"/>
    </location>
</feature>
<organism evidence="2 3">
    <name type="scientific">Porcisia hertigi</name>
    <dbReference type="NCBI Taxonomy" id="2761500"/>
    <lineage>
        <taxon>Eukaryota</taxon>
        <taxon>Discoba</taxon>
        <taxon>Euglenozoa</taxon>
        <taxon>Kinetoplastea</taxon>
        <taxon>Metakinetoplastina</taxon>
        <taxon>Trypanosomatida</taxon>
        <taxon>Trypanosomatidae</taxon>
        <taxon>Leishmaniinae</taxon>
        <taxon>Porcisia</taxon>
    </lineage>
</organism>
<gene>
    <name evidence="2" type="ORF">JKF63_01817</name>
</gene>
<dbReference type="OrthoDB" id="261200at2759"/>
<dbReference type="RefSeq" id="XP_067754019.1">
    <property type="nucleotide sequence ID" value="XM_067897862.1"/>
</dbReference>
<keyword evidence="3" id="KW-1185">Reference proteome</keyword>
<dbReference type="Proteomes" id="UP000674318">
    <property type="component" value="Unassembled WGS sequence"/>
</dbReference>
<accession>A0A836L0R0</accession>
<dbReference type="GeneID" id="94287939"/>